<evidence type="ECO:0000256" key="3">
    <source>
        <dbReference type="SAM" id="SignalP"/>
    </source>
</evidence>
<organism evidence="4 5">
    <name type="scientific">Streptomyces alboniger</name>
    <dbReference type="NCBI Taxonomy" id="132473"/>
    <lineage>
        <taxon>Bacteria</taxon>
        <taxon>Bacillati</taxon>
        <taxon>Actinomycetota</taxon>
        <taxon>Actinomycetes</taxon>
        <taxon>Kitasatosporales</taxon>
        <taxon>Streptomycetaceae</taxon>
        <taxon>Streptomyces</taxon>
        <taxon>Streptomyces aurantiacus group</taxon>
    </lineage>
</organism>
<keyword evidence="2" id="KW-0812">Transmembrane</keyword>
<dbReference type="AlphaFoldDB" id="A0A5J6HKZ6"/>
<dbReference type="KEGG" id="salw:CP975_18220"/>
<dbReference type="InterPro" id="IPR006311">
    <property type="entry name" value="TAT_signal"/>
</dbReference>
<feature type="compositionally biased region" description="Low complexity" evidence="1">
    <location>
        <begin position="29"/>
        <end position="44"/>
    </location>
</feature>
<accession>A0A5J6HKZ6</accession>
<dbReference type="Proteomes" id="UP000326553">
    <property type="component" value="Chromosome"/>
</dbReference>
<evidence type="ECO:0000256" key="2">
    <source>
        <dbReference type="SAM" id="Phobius"/>
    </source>
</evidence>
<evidence type="ECO:0000313" key="4">
    <source>
        <dbReference type="EMBL" id="QEV19174.1"/>
    </source>
</evidence>
<feature type="region of interest" description="Disordered" evidence="1">
    <location>
        <begin position="114"/>
        <end position="146"/>
    </location>
</feature>
<dbReference type="EMBL" id="CP023695">
    <property type="protein sequence ID" value="QEV19174.1"/>
    <property type="molecule type" value="Genomic_DNA"/>
</dbReference>
<proteinExistence type="predicted"/>
<evidence type="ECO:0000313" key="5">
    <source>
        <dbReference type="Proteomes" id="UP000326553"/>
    </source>
</evidence>
<feature type="chain" id="PRO_5023846608" description="LPXTG cell wall anchor domain-containing protein" evidence="3">
    <location>
        <begin position="31"/>
        <end position="287"/>
    </location>
</feature>
<dbReference type="PROSITE" id="PS51318">
    <property type="entry name" value="TAT"/>
    <property type="match status" value="1"/>
</dbReference>
<feature type="compositionally biased region" description="Basic and acidic residues" evidence="1">
    <location>
        <begin position="137"/>
        <end position="146"/>
    </location>
</feature>
<reference evidence="4 5" key="1">
    <citation type="submission" date="2017-09" db="EMBL/GenBank/DDBJ databases">
        <authorList>
            <person name="Lee N."/>
            <person name="Cho B.-K."/>
        </authorList>
    </citation>
    <scope>NUCLEOTIDE SEQUENCE [LARGE SCALE GENOMIC DNA]</scope>
    <source>
        <strain evidence="4 5">ATCC 12461</strain>
    </source>
</reference>
<feature type="signal peptide" evidence="3">
    <location>
        <begin position="1"/>
        <end position="30"/>
    </location>
</feature>
<feature type="compositionally biased region" description="Basic and acidic residues" evidence="1">
    <location>
        <begin position="45"/>
        <end position="55"/>
    </location>
</feature>
<dbReference type="OrthoDB" id="4232827at2"/>
<protein>
    <recommendedName>
        <fullName evidence="6">LPXTG cell wall anchor domain-containing protein</fullName>
    </recommendedName>
</protein>
<feature type="region of interest" description="Disordered" evidence="1">
    <location>
        <begin position="214"/>
        <end position="252"/>
    </location>
</feature>
<keyword evidence="5" id="KW-1185">Reference proteome</keyword>
<evidence type="ECO:0000256" key="1">
    <source>
        <dbReference type="SAM" id="MobiDB-lite"/>
    </source>
</evidence>
<keyword evidence="2" id="KW-1133">Transmembrane helix</keyword>
<evidence type="ECO:0008006" key="6">
    <source>
        <dbReference type="Google" id="ProtNLM"/>
    </source>
</evidence>
<keyword evidence="3" id="KW-0732">Signal</keyword>
<name>A0A5J6HKZ6_STRAD</name>
<sequence length="287" mass="29391">MRATRRTFRTAAIATGAIAALAVPATAAFAADAPSPSSSPSQDRTTSDARDRTDSEAPAPGSWESKGTTDLGHGWSAKVDVNVSARTAKAALSLNGTAKGSLTAYEKAASTTVDGNTFTLTPDGTLSMSAKPAPPKPKPEPKPDAKRVYRTTVKLADGSLAKIYKLGPHHYQADVFAHGSKLDTLDANGKAAYGQNNGLHVVLNPDGTVRSWVEGKNHHNGTKPQPAKPRPANGSHQVVPKGGVKAGAEGVTPESATDAPLVAAGGGMAALGAGGLGFALYRRRQNG</sequence>
<dbReference type="RefSeq" id="WP_055533020.1">
    <property type="nucleotide sequence ID" value="NZ_CP023695.1"/>
</dbReference>
<feature type="transmembrane region" description="Helical" evidence="2">
    <location>
        <begin position="261"/>
        <end position="281"/>
    </location>
</feature>
<gene>
    <name evidence="4" type="ORF">CP975_18220</name>
</gene>
<feature type="region of interest" description="Disordered" evidence="1">
    <location>
        <begin position="29"/>
        <end position="73"/>
    </location>
</feature>
<feature type="compositionally biased region" description="Polar residues" evidence="1">
    <location>
        <begin position="114"/>
        <end position="128"/>
    </location>
</feature>
<keyword evidence="2" id="KW-0472">Membrane</keyword>